<name>A0A078AM11_STYLE</name>
<organism evidence="1 2">
    <name type="scientific">Stylonychia lemnae</name>
    <name type="common">Ciliate</name>
    <dbReference type="NCBI Taxonomy" id="5949"/>
    <lineage>
        <taxon>Eukaryota</taxon>
        <taxon>Sar</taxon>
        <taxon>Alveolata</taxon>
        <taxon>Ciliophora</taxon>
        <taxon>Intramacronucleata</taxon>
        <taxon>Spirotrichea</taxon>
        <taxon>Stichotrichia</taxon>
        <taxon>Sporadotrichida</taxon>
        <taxon>Oxytrichidae</taxon>
        <taxon>Stylonychinae</taxon>
        <taxon>Stylonychia</taxon>
    </lineage>
</organism>
<keyword evidence="2" id="KW-1185">Reference proteome</keyword>
<dbReference type="AlphaFoldDB" id="A0A078AM11"/>
<dbReference type="OrthoDB" id="325494at2759"/>
<accession>A0A078AM11</accession>
<proteinExistence type="predicted"/>
<dbReference type="Proteomes" id="UP000039865">
    <property type="component" value="Unassembled WGS sequence"/>
</dbReference>
<protein>
    <submittedName>
        <fullName evidence="1">Uncharacterized protein</fullName>
    </submittedName>
</protein>
<dbReference type="InParanoid" id="A0A078AM11"/>
<gene>
    <name evidence="1" type="primary">Contig10324.g11014</name>
    <name evidence="1" type="ORF">STYLEM_11485</name>
</gene>
<evidence type="ECO:0000313" key="2">
    <source>
        <dbReference type="Proteomes" id="UP000039865"/>
    </source>
</evidence>
<evidence type="ECO:0000313" key="1">
    <source>
        <dbReference type="EMBL" id="CDW82452.1"/>
    </source>
</evidence>
<sequence>MYLESIHSQSKVFDKLDDEDFFGLITLHDGVFKNNDLQLEKKRFNKIIKKTYMNSFQTKFISFDSDSSKSSLHAALDLAISQQLQIERMQTHNFEGPQRWIIAIVNDNIDKRDLKACFKRIKRYNQKKLNNPIESKIKLIIIGFDIQNENLIKKFEKLCDLTVQGCFINLQCLPDLDFSYNESRRFSLSSNLRRNSLQSLVGRGNYIDPVTKDQVKSKLKFVLKKIELYKKEQLPLIFEQFDFN</sequence>
<dbReference type="EMBL" id="CCKQ01010925">
    <property type="protein sequence ID" value="CDW82452.1"/>
    <property type="molecule type" value="Genomic_DNA"/>
</dbReference>
<reference evidence="1 2" key="1">
    <citation type="submission" date="2014-06" db="EMBL/GenBank/DDBJ databases">
        <authorList>
            <person name="Swart Estienne"/>
        </authorList>
    </citation>
    <scope>NUCLEOTIDE SEQUENCE [LARGE SCALE GENOMIC DNA]</scope>
    <source>
        <strain evidence="1 2">130c</strain>
    </source>
</reference>